<keyword evidence="3 9" id="KW-0436">Ligase</keyword>
<dbReference type="InterPro" id="IPR001278">
    <property type="entry name" value="Arg-tRNA-ligase"/>
</dbReference>
<feature type="domain" description="DALR anticodon binding" evidence="10">
    <location>
        <begin position="526"/>
        <end position="645"/>
    </location>
</feature>
<dbReference type="InterPro" id="IPR036695">
    <property type="entry name" value="Arg-tRNA-synth_N_sf"/>
</dbReference>
<dbReference type="Gene3D" id="3.40.50.620">
    <property type="entry name" value="HUPs"/>
    <property type="match status" value="1"/>
</dbReference>
<dbReference type="GO" id="GO:0004814">
    <property type="term" value="F:arginine-tRNA ligase activity"/>
    <property type="evidence" value="ECO:0007669"/>
    <property type="project" value="UniProtKB-EC"/>
</dbReference>
<evidence type="ECO:0000256" key="3">
    <source>
        <dbReference type="ARBA" id="ARBA00022598"/>
    </source>
</evidence>
<dbReference type="GO" id="GO:0005524">
    <property type="term" value="F:ATP binding"/>
    <property type="evidence" value="ECO:0007669"/>
    <property type="project" value="UniProtKB-KW"/>
</dbReference>
<reference evidence="11" key="1">
    <citation type="submission" date="2023-06" db="EMBL/GenBank/DDBJ databases">
        <title>Genome-scale phylogeny and comparative genomics of the fungal order Sordariales.</title>
        <authorList>
            <consortium name="Lawrence Berkeley National Laboratory"/>
            <person name="Hensen N."/>
            <person name="Bonometti L."/>
            <person name="Westerberg I."/>
            <person name="Brannstrom I.O."/>
            <person name="Guillou S."/>
            <person name="Cros-Aarteil S."/>
            <person name="Calhoun S."/>
            <person name="Haridas S."/>
            <person name="Kuo A."/>
            <person name="Mondo S."/>
            <person name="Pangilinan J."/>
            <person name="Riley R."/>
            <person name="Labutti K."/>
            <person name="Andreopoulos B."/>
            <person name="Lipzen A."/>
            <person name="Chen C."/>
            <person name="Yanf M."/>
            <person name="Daum C."/>
            <person name="Ng V."/>
            <person name="Clum A."/>
            <person name="Steindorff A."/>
            <person name="Ohm R."/>
            <person name="Martin F."/>
            <person name="Silar P."/>
            <person name="Natvig D."/>
            <person name="Lalanne C."/>
            <person name="Gautier V."/>
            <person name="Ament-Velasquez S.L."/>
            <person name="Kruys A."/>
            <person name="Hutchinson M.I."/>
            <person name="Powell A.J."/>
            <person name="Barry K."/>
            <person name="Miller A.N."/>
            <person name="Grigoriev I.V."/>
            <person name="Debuchy R."/>
            <person name="Gladieux P."/>
            <person name="Thoren M.H."/>
            <person name="Johannesson H."/>
        </authorList>
    </citation>
    <scope>NUCLEOTIDE SEQUENCE</scope>
    <source>
        <strain evidence="11">CBS 606.72</strain>
    </source>
</reference>
<proteinExistence type="inferred from homology"/>
<dbReference type="Pfam" id="PF05746">
    <property type="entry name" value="DALR_1"/>
    <property type="match status" value="1"/>
</dbReference>
<dbReference type="SUPFAM" id="SSF52374">
    <property type="entry name" value="Nucleotidylyl transferase"/>
    <property type="match status" value="1"/>
</dbReference>
<evidence type="ECO:0000259" key="10">
    <source>
        <dbReference type="SMART" id="SM00836"/>
    </source>
</evidence>
<organism evidence="11 12">
    <name type="scientific">Immersiella caudata</name>
    <dbReference type="NCBI Taxonomy" id="314043"/>
    <lineage>
        <taxon>Eukaryota</taxon>
        <taxon>Fungi</taxon>
        <taxon>Dikarya</taxon>
        <taxon>Ascomycota</taxon>
        <taxon>Pezizomycotina</taxon>
        <taxon>Sordariomycetes</taxon>
        <taxon>Sordariomycetidae</taxon>
        <taxon>Sordariales</taxon>
        <taxon>Lasiosphaeriaceae</taxon>
        <taxon>Immersiella</taxon>
    </lineage>
</organism>
<evidence type="ECO:0000313" key="12">
    <source>
        <dbReference type="Proteomes" id="UP001175000"/>
    </source>
</evidence>
<evidence type="ECO:0000256" key="2">
    <source>
        <dbReference type="ARBA" id="ARBA00012837"/>
    </source>
</evidence>
<protein>
    <recommendedName>
        <fullName evidence="2">arginine--tRNA ligase</fullName>
        <ecNumber evidence="2">6.1.1.19</ecNumber>
    </recommendedName>
</protein>
<dbReference type="Pfam" id="PF00750">
    <property type="entry name" value="tRNA-synt_1d"/>
    <property type="match status" value="1"/>
</dbReference>
<dbReference type="SUPFAM" id="SSF55190">
    <property type="entry name" value="Arginyl-tRNA synthetase (ArgRS), N-terminal 'additional' domain"/>
    <property type="match status" value="1"/>
</dbReference>
<gene>
    <name evidence="11" type="ORF">B0T14DRAFT_569301</name>
</gene>
<comment type="catalytic activity">
    <reaction evidence="8">
        <text>tRNA(Arg) + L-arginine + ATP = L-arginyl-tRNA(Arg) + AMP + diphosphate</text>
        <dbReference type="Rhea" id="RHEA:20301"/>
        <dbReference type="Rhea" id="RHEA-COMP:9658"/>
        <dbReference type="Rhea" id="RHEA-COMP:9673"/>
        <dbReference type="ChEBI" id="CHEBI:30616"/>
        <dbReference type="ChEBI" id="CHEBI:32682"/>
        <dbReference type="ChEBI" id="CHEBI:33019"/>
        <dbReference type="ChEBI" id="CHEBI:78442"/>
        <dbReference type="ChEBI" id="CHEBI:78513"/>
        <dbReference type="ChEBI" id="CHEBI:456215"/>
        <dbReference type="EC" id="6.1.1.19"/>
    </reaction>
</comment>
<evidence type="ECO:0000256" key="4">
    <source>
        <dbReference type="ARBA" id="ARBA00022741"/>
    </source>
</evidence>
<dbReference type="InterPro" id="IPR014729">
    <property type="entry name" value="Rossmann-like_a/b/a_fold"/>
</dbReference>
<evidence type="ECO:0000256" key="7">
    <source>
        <dbReference type="ARBA" id="ARBA00023146"/>
    </source>
</evidence>
<dbReference type="PRINTS" id="PR01038">
    <property type="entry name" value="TRNASYNTHARG"/>
</dbReference>
<dbReference type="Gene3D" id="3.30.1360.70">
    <property type="entry name" value="Arginyl tRNA synthetase N-terminal domain"/>
    <property type="match status" value="1"/>
</dbReference>
<keyword evidence="5 9" id="KW-0067">ATP-binding</keyword>
<evidence type="ECO:0000313" key="11">
    <source>
        <dbReference type="EMBL" id="KAK0613225.1"/>
    </source>
</evidence>
<keyword evidence="7 9" id="KW-0030">Aminoacyl-tRNA synthetase</keyword>
<dbReference type="PANTHER" id="PTHR11956:SF11">
    <property type="entry name" value="ARGININE--TRNA LIGASE, MITOCHONDRIAL-RELATED"/>
    <property type="match status" value="1"/>
</dbReference>
<dbReference type="InterPro" id="IPR008909">
    <property type="entry name" value="DALR_anticod-bd"/>
</dbReference>
<dbReference type="EMBL" id="JAULSU010000006">
    <property type="protein sequence ID" value="KAK0613225.1"/>
    <property type="molecule type" value="Genomic_DNA"/>
</dbReference>
<keyword evidence="4 9" id="KW-0547">Nucleotide-binding</keyword>
<keyword evidence="6 9" id="KW-0648">Protein biosynthesis</keyword>
<evidence type="ECO:0000256" key="1">
    <source>
        <dbReference type="ARBA" id="ARBA00005594"/>
    </source>
</evidence>
<dbReference type="SUPFAM" id="SSF47323">
    <property type="entry name" value="Anticodon-binding domain of a subclass of class I aminoacyl-tRNA synthetases"/>
    <property type="match status" value="1"/>
</dbReference>
<comment type="similarity">
    <text evidence="1 9">Belongs to the class-I aminoacyl-tRNA synthetase family.</text>
</comment>
<evidence type="ECO:0000256" key="8">
    <source>
        <dbReference type="ARBA" id="ARBA00049339"/>
    </source>
</evidence>
<dbReference type="InterPro" id="IPR009080">
    <property type="entry name" value="tRNAsynth_Ia_anticodon-bd"/>
</dbReference>
<dbReference type="GO" id="GO:0006420">
    <property type="term" value="P:arginyl-tRNA aminoacylation"/>
    <property type="evidence" value="ECO:0007669"/>
    <property type="project" value="InterPro"/>
</dbReference>
<dbReference type="InterPro" id="IPR035684">
    <property type="entry name" value="ArgRS_core"/>
</dbReference>
<accession>A0AA39WD69</accession>
<dbReference type="AlphaFoldDB" id="A0AA39WD69"/>
<dbReference type="GO" id="GO:0032543">
    <property type="term" value="P:mitochondrial translation"/>
    <property type="evidence" value="ECO:0007669"/>
    <property type="project" value="TreeGrafter"/>
</dbReference>
<evidence type="ECO:0000256" key="6">
    <source>
        <dbReference type="ARBA" id="ARBA00022917"/>
    </source>
</evidence>
<dbReference type="PANTHER" id="PTHR11956">
    <property type="entry name" value="ARGINYL-TRNA SYNTHETASE"/>
    <property type="match status" value="1"/>
</dbReference>
<dbReference type="GO" id="GO:0005739">
    <property type="term" value="C:mitochondrion"/>
    <property type="evidence" value="ECO:0007669"/>
    <property type="project" value="TreeGrafter"/>
</dbReference>
<sequence>MATRTLEGLTTLLQGLDLDDIPTFPSADPLRQPVDIFHAYLAVALQALVGCDAQQAYDSITPANAVGNGDLDIVLPKLKLPGDPDLQDLAADLARRFPTHPLFVVPWKDKVHVRFFLHPKALPRVLLPYIIDRGPSYGVLSTSPPSPEPLADQKTILVEFSSPNLGQDFRTDHLRSTILGAFVSNTYEAMGWKVVRANYLGDWGNHIGLLSLGWGRHGGLDDVFSKPVAEAFREIHDIYSKMADEMEPKIAAKKRKAKEKQEGGAVAEVEEQEEAIFLERAAAFKRLEEGDAKEVGLWENIRKVSLEYYEATYRRMGVVFDDYSGESSVCRDGKGVQNVEDKLKEKGISEQDEHGGWIVNFANHGNAKLGTGNLRGKDGTSGYLLRDIASVLERHEKYAFDKLVFVVGEQNQHFQQISLILKLLGLGEIEAKLQHLSFAKNPSATIWGETRLLGDILDRCEQHAQLAAADSEGLPSRLQDNEKLNTLGINTLVIQELNTRKGNKGISTSFDGETLISTEGETGLALQLGYARLCNAIDEIGSSSTNAEDVDFSSLWEGGWIEVLRLLARFPAVTNAAHKSLEPGPLLTYMFSVLEELGYCLDDVEEEGEAGGAESDGSKYAARSLLFRSTKQVLETGMGLLNVTPVS</sequence>
<dbReference type="SMART" id="SM00836">
    <property type="entry name" value="DALR_1"/>
    <property type="match status" value="1"/>
</dbReference>
<keyword evidence="12" id="KW-1185">Reference proteome</keyword>
<evidence type="ECO:0000256" key="9">
    <source>
        <dbReference type="RuleBase" id="RU363038"/>
    </source>
</evidence>
<dbReference type="Gene3D" id="1.10.730.10">
    <property type="entry name" value="Isoleucyl-tRNA Synthetase, Domain 1"/>
    <property type="match status" value="1"/>
</dbReference>
<name>A0AA39WD69_9PEZI</name>
<evidence type="ECO:0000256" key="5">
    <source>
        <dbReference type="ARBA" id="ARBA00022840"/>
    </source>
</evidence>
<comment type="caution">
    <text evidence="11">The sequence shown here is derived from an EMBL/GenBank/DDBJ whole genome shotgun (WGS) entry which is preliminary data.</text>
</comment>
<dbReference type="Proteomes" id="UP001175000">
    <property type="component" value="Unassembled WGS sequence"/>
</dbReference>
<dbReference type="EC" id="6.1.1.19" evidence="2"/>